<comment type="subcellular location">
    <subcellularLocation>
        <location evidence="1">Cell junction</location>
        <location evidence="1">Tight junction</location>
    </subcellularLocation>
    <subcellularLocation>
        <location evidence="2">Cell membrane</location>
        <topology evidence="2">Multi-pass membrane protein</topology>
    </subcellularLocation>
</comment>
<accession>A0A8C7KEN1</accession>
<protein>
    <submittedName>
        <fullName evidence="11">Claudin 5</fullName>
    </submittedName>
</protein>
<evidence type="ECO:0000256" key="10">
    <source>
        <dbReference type="SAM" id="Phobius"/>
    </source>
</evidence>
<keyword evidence="4" id="KW-0796">Tight junction</keyword>
<evidence type="ECO:0000256" key="6">
    <source>
        <dbReference type="ARBA" id="ARBA00022692"/>
    </source>
</evidence>
<dbReference type="AlphaFoldDB" id="A0A8C7KEN1"/>
<gene>
    <name evidence="11" type="primary">CLDN5</name>
</gene>
<keyword evidence="8 10" id="KW-1133">Transmembrane helix</keyword>
<keyword evidence="9 10" id="KW-0472">Membrane</keyword>
<dbReference type="GeneTree" id="ENSGT00940000161769"/>
<dbReference type="InterPro" id="IPR006187">
    <property type="entry name" value="Claudin"/>
</dbReference>
<dbReference type="Gene3D" id="1.20.140.150">
    <property type="match status" value="1"/>
</dbReference>
<dbReference type="GO" id="GO:0005923">
    <property type="term" value="C:bicellular tight junction"/>
    <property type="evidence" value="ECO:0007669"/>
    <property type="project" value="UniProtKB-SubCell"/>
</dbReference>
<evidence type="ECO:0000313" key="11">
    <source>
        <dbReference type="Ensembl" id="ENSOKIP00005101029.1"/>
    </source>
</evidence>
<feature type="transmembrane region" description="Helical" evidence="10">
    <location>
        <begin position="6"/>
        <end position="30"/>
    </location>
</feature>
<reference evidence="11" key="1">
    <citation type="submission" date="2025-08" db="UniProtKB">
        <authorList>
            <consortium name="Ensembl"/>
        </authorList>
    </citation>
    <scope>IDENTIFICATION</scope>
</reference>
<dbReference type="PANTHER" id="PTHR12002">
    <property type="entry name" value="CLAUDIN"/>
    <property type="match status" value="1"/>
</dbReference>
<reference evidence="11" key="2">
    <citation type="submission" date="2025-09" db="UniProtKB">
        <authorList>
            <consortium name="Ensembl"/>
        </authorList>
    </citation>
    <scope>IDENTIFICATION</scope>
</reference>
<proteinExistence type="inferred from homology"/>
<dbReference type="GO" id="GO:0005198">
    <property type="term" value="F:structural molecule activity"/>
    <property type="evidence" value="ECO:0007669"/>
    <property type="project" value="InterPro"/>
</dbReference>
<evidence type="ECO:0000256" key="1">
    <source>
        <dbReference type="ARBA" id="ARBA00004435"/>
    </source>
</evidence>
<dbReference type="Ensembl" id="ENSOKIT00005108283.1">
    <property type="protein sequence ID" value="ENSOKIP00005101029.1"/>
    <property type="gene ID" value="ENSOKIG00005044493.1"/>
</dbReference>
<evidence type="ECO:0000256" key="8">
    <source>
        <dbReference type="ARBA" id="ARBA00022989"/>
    </source>
</evidence>
<keyword evidence="7" id="KW-0965">Cell junction</keyword>
<sequence length="149" mass="16333">MLSACLEVLGMGLCLLGSLLVMVACGLPMWKVTAFIDMNIVVAQTIWDGLWMSCVVQSTGQIHLHWLGGHSPAPSGGNPHLPHQICPHQDHLGQWRLRQETLCVGEERRVLLTSKLGTGPGRTSCLLSLLFDAHCVCYLYCVSLEGKLR</sequence>
<evidence type="ECO:0000256" key="3">
    <source>
        <dbReference type="ARBA" id="ARBA00008295"/>
    </source>
</evidence>
<keyword evidence="5" id="KW-1003">Cell membrane</keyword>
<comment type="similarity">
    <text evidence="3">Belongs to the claudin family.</text>
</comment>
<dbReference type="GO" id="GO:0005886">
    <property type="term" value="C:plasma membrane"/>
    <property type="evidence" value="ECO:0007669"/>
    <property type="project" value="UniProtKB-SubCell"/>
</dbReference>
<keyword evidence="12" id="KW-1185">Reference proteome</keyword>
<dbReference type="Proteomes" id="UP000694557">
    <property type="component" value="Unassembled WGS sequence"/>
</dbReference>
<evidence type="ECO:0000256" key="9">
    <source>
        <dbReference type="ARBA" id="ARBA00023136"/>
    </source>
</evidence>
<evidence type="ECO:0000256" key="5">
    <source>
        <dbReference type="ARBA" id="ARBA00022475"/>
    </source>
</evidence>
<organism evidence="11 12">
    <name type="scientific">Oncorhynchus kisutch</name>
    <name type="common">Coho salmon</name>
    <name type="synonym">Salmo kisutch</name>
    <dbReference type="NCBI Taxonomy" id="8019"/>
    <lineage>
        <taxon>Eukaryota</taxon>
        <taxon>Metazoa</taxon>
        <taxon>Chordata</taxon>
        <taxon>Craniata</taxon>
        <taxon>Vertebrata</taxon>
        <taxon>Euteleostomi</taxon>
        <taxon>Actinopterygii</taxon>
        <taxon>Neopterygii</taxon>
        <taxon>Teleostei</taxon>
        <taxon>Protacanthopterygii</taxon>
        <taxon>Salmoniformes</taxon>
        <taxon>Salmonidae</taxon>
        <taxon>Salmoninae</taxon>
        <taxon>Oncorhynchus</taxon>
    </lineage>
</organism>
<keyword evidence="6 10" id="KW-0812">Transmembrane</keyword>
<evidence type="ECO:0000256" key="4">
    <source>
        <dbReference type="ARBA" id="ARBA00022427"/>
    </source>
</evidence>
<name>A0A8C7KEN1_ONCKI</name>
<evidence type="ECO:0000313" key="12">
    <source>
        <dbReference type="Proteomes" id="UP000694557"/>
    </source>
</evidence>
<evidence type="ECO:0000256" key="2">
    <source>
        <dbReference type="ARBA" id="ARBA00004651"/>
    </source>
</evidence>
<evidence type="ECO:0000256" key="7">
    <source>
        <dbReference type="ARBA" id="ARBA00022949"/>
    </source>
</evidence>